<keyword evidence="1" id="KW-0479">Metal-binding</keyword>
<accession>A0AAE1F5Y9</accession>
<comment type="caution">
    <text evidence="3">The sequence shown here is derived from an EMBL/GenBank/DDBJ whole genome shotgun (WGS) entry which is preliminary data.</text>
</comment>
<dbReference type="Proteomes" id="UP001286313">
    <property type="component" value="Unassembled WGS sequence"/>
</dbReference>
<dbReference type="AlphaFoldDB" id="A0AAE1F5Y9"/>
<gene>
    <name evidence="3" type="ORF">Pcinc_026504</name>
</gene>
<evidence type="ECO:0000313" key="3">
    <source>
        <dbReference type="EMBL" id="KAK3868080.1"/>
    </source>
</evidence>
<dbReference type="InterPro" id="IPR013087">
    <property type="entry name" value="Znf_C2H2_type"/>
</dbReference>
<evidence type="ECO:0000259" key="2">
    <source>
        <dbReference type="PROSITE" id="PS50157"/>
    </source>
</evidence>
<dbReference type="PROSITE" id="PS00028">
    <property type="entry name" value="ZINC_FINGER_C2H2_1"/>
    <property type="match status" value="2"/>
</dbReference>
<evidence type="ECO:0000313" key="4">
    <source>
        <dbReference type="Proteomes" id="UP001286313"/>
    </source>
</evidence>
<dbReference type="EMBL" id="JAWQEG010003084">
    <property type="protein sequence ID" value="KAK3868080.1"/>
    <property type="molecule type" value="Genomic_DNA"/>
</dbReference>
<evidence type="ECO:0000256" key="1">
    <source>
        <dbReference type="PROSITE-ProRule" id="PRU00042"/>
    </source>
</evidence>
<protein>
    <recommendedName>
        <fullName evidence="2">C2H2-type domain-containing protein</fullName>
    </recommendedName>
</protein>
<dbReference type="PROSITE" id="PS50157">
    <property type="entry name" value="ZINC_FINGER_C2H2_2"/>
    <property type="match status" value="1"/>
</dbReference>
<feature type="domain" description="C2H2-type" evidence="2">
    <location>
        <begin position="167"/>
        <end position="190"/>
    </location>
</feature>
<dbReference type="GO" id="GO:0008270">
    <property type="term" value="F:zinc ion binding"/>
    <property type="evidence" value="ECO:0007669"/>
    <property type="project" value="UniProtKB-KW"/>
</dbReference>
<dbReference type="Pfam" id="PF00096">
    <property type="entry name" value="zf-C2H2"/>
    <property type="match status" value="2"/>
</dbReference>
<sequence>MPPSVAAHFVSHRRLPIPSPAHLKPLITSTFFQIMDITCLALQLLLCLTPHLKVCPLLLPDSKSSEPPTLILSYFLEYLWCSAAVVSVHEWLSKMLDGAGFLVPFLSQHFTIQLPHVRYNSEGVVCVGSVASREVPRSCPICHKVISNFYNLKKHITTMHQAPVHYHACAHCTAAFRTPEYLRKHLVNVHKYPVKKKK</sequence>
<keyword evidence="1" id="KW-0862">Zinc</keyword>
<keyword evidence="1" id="KW-0863">Zinc-finger</keyword>
<dbReference type="Gene3D" id="3.30.160.60">
    <property type="entry name" value="Classic Zinc Finger"/>
    <property type="match status" value="1"/>
</dbReference>
<organism evidence="3 4">
    <name type="scientific">Petrolisthes cinctipes</name>
    <name type="common">Flat porcelain crab</name>
    <dbReference type="NCBI Taxonomy" id="88211"/>
    <lineage>
        <taxon>Eukaryota</taxon>
        <taxon>Metazoa</taxon>
        <taxon>Ecdysozoa</taxon>
        <taxon>Arthropoda</taxon>
        <taxon>Crustacea</taxon>
        <taxon>Multicrustacea</taxon>
        <taxon>Malacostraca</taxon>
        <taxon>Eumalacostraca</taxon>
        <taxon>Eucarida</taxon>
        <taxon>Decapoda</taxon>
        <taxon>Pleocyemata</taxon>
        <taxon>Anomura</taxon>
        <taxon>Galatheoidea</taxon>
        <taxon>Porcellanidae</taxon>
        <taxon>Petrolisthes</taxon>
    </lineage>
</organism>
<name>A0AAE1F5Y9_PETCI</name>
<reference evidence="3" key="1">
    <citation type="submission" date="2023-10" db="EMBL/GenBank/DDBJ databases">
        <title>Genome assemblies of two species of porcelain crab, Petrolisthes cinctipes and Petrolisthes manimaculis (Anomura: Porcellanidae).</title>
        <authorList>
            <person name="Angst P."/>
        </authorList>
    </citation>
    <scope>NUCLEOTIDE SEQUENCE</scope>
    <source>
        <strain evidence="3">PB745_01</strain>
        <tissue evidence="3">Gill</tissue>
    </source>
</reference>
<proteinExistence type="predicted"/>
<keyword evidence="4" id="KW-1185">Reference proteome</keyword>
<dbReference type="SMART" id="SM00355">
    <property type="entry name" value="ZnF_C2H2"/>
    <property type="match status" value="2"/>
</dbReference>